<dbReference type="HOGENOM" id="CLU_080661_0_0_4"/>
<dbReference type="EMBL" id="CP000546">
    <property type="protein sequence ID" value="ABN03574.1"/>
    <property type="molecule type" value="Genomic_DNA"/>
</dbReference>
<accession>A2S402</accession>
<feature type="compositionally biased region" description="Polar residues" evidence="1">
    <location>
        <begin position="152"/>
        <end position="163"/>
    </location>
</feature>
<feature type="compositionally biased region" description="Low complexity" evidence="1">
    <location>
        <begin position="134"/>
        <end position="143"/>
    </location>
</feature>
<sequence>MRRIGEWSAPGGPQRRAADAIGRCRSCASRCELANGIRPPALQRLSRRRSPHTRQTPFQREPLRTCERHSAASAATFVAPAFAAYARRRAAGHVTEHETARGRRRRRQARRGRSPFSCRRPLDRATSRRERRSTPTTTTKSAANAPRRFTRSEPTGESASRRSMQPAPHRKKREASLVSVCAAGPPGHDAARPAPWTHTARRAGRRPRGAPHPHRPRRDSATLRTEFKRIPDAHDASTFVTLDSIPHRTQK</sequence>
<name>A2S402_BURM9</name>
<evidence type="ECO:0000256" key="1">
    <source>
        <dbReference type="SAM" id="MobiDB-lite"/>
    </source>
</evidence>
<feature type="region of interest" description="Disordered" evidence="1">
    <location>
        <begin position="38"/>
        <end position="69"/>
    </location>
</feature>
<dbReference type="AlphaFoldDB" id="A2S402"/>
<evidence type="ECO:0000313" key="2">
    <source>
        <dbReference type="EMBL" id="ABN03574.1"/>
    </source>
</evidence>
<gene>
    <name evidence="2" type="ordered locus">BMA10229_A0676</name>
</gene>
<feature type="compositionally biased region" description="Basic residues" evidence="1">
    <location>
        <begin position="199"/>
        <end position="217"/>
    </location>
</feature>
<protein>
    <submittedName>
        <fullName evidence="2">Uncharacterized protein</fullName>
    </submittedName>
</protein>
<feature type="compositionally biased region" description="Basic and acidic residues" evidence="1">
    <location>
        <begin position="218"/>
        <end position="232"/>
    </location>
</feature>
<feature type="compositionally biased region" description="Basic residues" evidence="1">
    <location>
        <begin position="102"/>
        <end position="113"/>
    </location>
</feature>
<feature type="region of interest" description="Disordered" evidence="1">
    <location>
        <begin position="90"/>
        <end position="232"/>
    </location>
</feature>
<organism evidence="2 3">
    <name type="scientific">Burkholderia mallei (strain NCTC 10229)</name>
    <dbReference type="NCBI Taxonomy" id="412022"/>
    <lineage>
        <taxon>Bacteria</taxon>
        <taxon>Pseudomonadati</taxon>
        <taxon>Pseudomonadota</taxon>
        <taxon>Betaproteobacteria</taxon>
        <taxon>Burkholderiales</taxon>
        <taxon>Burkholderiaceae</taxon>
        <taxon>Burkholderia</taxon>
        <taxon>pseudomallei group</taxon>
    </lineage>
</organism>
<dbReference type="Proteomes" id="UP000002283">
    <property type="component" value="Chromosome I"/>
</dbReference>
<evidence type="ECO:0000313" key="3">
    <source>
        <dbReference type="Proteomes" id="UP000002283"/>
    </source>
</evidence>
<proteinExistence type="predicted"/>
<reference evidence="2 3" key="1">
    <citation type="submission" date="2007-01" db="EMBL/GenBank/DDBJ databases">
        <authorList>
            <person name="DeShazer D."/>
            <person name="Woods D.E."/>
            <person name="Nierman W.C."/>
        </authorList>
    </citation>
    <scope>NUCLEOTIDE SEQUENCE [LARGE SCALE GENOMIC DNA]</scope>
    <source>
        <strain evidence="2 3">NCTC 10229</strain>
    </source>
</reference>
<dbReference type="KEGG" id="bml:BMA10229_A0676"/>